<dbReference type="GO" id="GO:0051301">
    <property type="term" value="P:cell division"/>
    <property type="evidence" value="ECO:0007669"/>
    <property type="project" value="InterPro"/>
</dbReference>
<keyword evidence="4" id="KW-0808">Transferase</keyword>
<sequence length="375" mass="40876">MMAYNTNKDIFSLKPSEGLQQRLHIDFPLLVAFLAIFMISLTAIYSASNSNIDAVVNQAIKILISISAMAVVAQFSPLSYGRIGPWLFFLCLVLLILVLVIGETRNGATRWLNIGISFQPSELMKIAMPLMIARYISSGALPPTVFSVGVSIMIVLVPSYLIMEEPDLGTSILIAFSGLVVIFLSGLKKRYLAVAFGLFLAYLPLMWSNMHPFQKNRVLAFLNPGSDPTGSGYHLIQSKIAIGSGGIFGKGWLNSTQGQLDFLPERTTDFIFAILAEEFGFLGVSLLIGIYLFIIGRGIMIAINAQDLFSRLLASSISLTFFVYVFVNIAMTTGLLPVVGIPLPLISSGGTSMLTIMVGLGMLMSVQTHRRLVEK</sequence>
<dbReference type="PROSITE" id="PS00428">
    <property type="entry name" value="FTSW_RODA_SPOVE"/>
    <property type="match status" value="1"/>
</dbReference>
<evidence type="ECO:0000256" key="4">
    <source>
        <dbReference type="ARBA" id="ARBA00022679"/>
    </source>
</evidence>
<evidence type="ECO:0000256" key="2">
    <source>
        <dbReference type="ARBA" id="ARBA00022475"/>
    </source>
</evidence>
<keyword evidence="8 11" id="KW-1133">Transmembrane helix</keyword>
<dbReference type="GO" id="GO:0015648">
    <property type="term" value="F:lipid-linked peptidoglycan transporter activity"/>
    <property type="evidence" value="ECO:0007669"/>
    <property type="project" value="TreeGrafter"/>
</dbReference>
<evidence type="ECO:0000256" key="1">
    <source>
        <dbReference type="ARBA" id="ARBA00004141"/>
    </source>
</evidence>
<dbReference type="PANTHER" id="PTHR30474:SF1">
    <property type="entry name" value="PEPTIDOGLYCAN GLYCOSYLTRANSFERASE MRDB"/>
    <property type="match status" value="1"/>
</dbReference>
<accession>A0A381SUH5</accession>
<feature type="transmembrane region" description="Helical" evidence="11">
    <location>
        <begin position="343"/>
        <end position="366"/>
    </location>
</feature>
<evidence type="ECO:0008006" key="13">
    <source>
        <dbReference type="Google" id="ProtNLM"/>
    </source>
</evidence>
<dbReference type="GO" id="GO:0008360">
    <property type="term" value="P:regulation of cell shape"/>
    <property type="evidence" value="ECO:0007669"/>
    <property type="project" value="UniProtKB-KW"/>
</dbReference>
<evidence type="ECO:0000256" key="3">
    <source>
        <dbReference type="ARBA" id="ARBA00022676"/>
    </source>
</evidence>
<reference evidence="12" key="1">
    <citation type="submission" date="2018-05" db="EMBL/GenBank/DDBJ databases">
        <authorList>
            <person name="Lanie J.A."/>
            <person name="Ng W.-L."/>
            <person name="Kazmierczak K.M."/>
            <person name="Andrzejewski T.M."/>
            <person name="Davidsen T.M."/>
            <person name="Wayne K.J."/>
            <person name="Tettelin H."/>
            <person name="Glass J.I."/>
            <person name="Rusch D."/>
            <person name="Podicherti R."/>
            <person name="Tsui H.-C.T."/>
            <person name="Winkler M.E."/>
        </authorList>
    </citation>
    <scope>NUCLEOTIDE SEQUENCE</scope>
</reference>
<dbReference type="GO" id="GO:0016757">
    <property type="term" value="F:glycosyltransferase activity"/>
    <property type="evidence" value="ECO:0007669"/>
    <property type="project" value="UniProtKB-KW"/>
</dbReference>
<dbReference type="GO" id="GO:0032153">
    <property type="term" value="C:cell division site"/>
    <property type="evidence" value="ECO:0007669"/>
    <property type="project" value="TreeGrafter"/>
</dbReference>
<feature type="transmembrane region" description="Helical" evidence="11">
    <location>
        <begin position="83"/>
        <end position="102"/>
    </location>
</feature>
<dbReference type="NCBIfam" id="TIGR02210">
    <property type="entry name" value="rodA_shape"/>
    <property type="match status" value="1"/>
</dbReference>
<name>A0A381SUH5_9ZZZZ</name>
<dbReference type="GO" id="GO:0071555">
    <property type="term" value="P:cell wall organization"/>
    <property type="evidence" value="ECO:0007669"/>
    <property type="project" value="UniProtKB-KW"/>
</dbReference>
<dbReference type="InterPro" id="IPR001182">
    <property type="entry name" value="FtsW/RodA"/>
</dbReference>
<feature type="transmembrane region" description="Helical" evidence="11">
    <location>
        <begin position="59"/>
        <end position="77"/>
    </location>
</feature>
<dbReference type="GO" id="GO:0005886">
    <property type="term" value="C:plasma membrane"/>
    <property type="evidence" value="ECO:0007669"/>
    <property type="project" value="TreeGrafter"/>
</dbReference>
<keyword evidence="7" id="KW-0573">Peptidoglycan synthesis</keyword>
<feature type="transmembrane region" description="Helical" evidence="11">
    <location>
        <begin position="308"/>
        <end position="331"/>
    </location>
</feature>
<dbReference type="Pfam" id="PF01098">
    <property type="entry name" value="FTSW_RODA_SPOVE"/>
    <property type="match status" value="1"/>
</dbReference>
<feature type="transmembrane region" description="Helical" evidence="11">
    <location>
        <begin position="140"/>
        <end position="162"/>
    </location>
</feature>
<keyword evidence="5 11" id="KW-0812">Transmembrane</keyword>
<keyword evidence="2" id="KW-1003">Cell membrane</keyword>
<keyword evidence="6" id="KW-0133">Cell shape</keyword>
<keyword evidence="10" id="KW-0961">Cell wall biogenesis/degradation</keyword>
<evidence type="ECO:0000256" key="5">
    <source>
        <dbReference type="ARBA" id="ARBA00022692"/>
    </source>
</evidence>
<evidence type="ECO:0000256" key="8">
    <source>
        <dbReference type="ARBA" id="ARBA00022989"/>
    </source>
</evidence>
<keyword evidence="9 11" id="KW-0472">Membrane</keyword>
<evidence type="ECO:0000256" key="9">
    <source>
        <dbReference type="ARBA" id="ARBA00023136"/>
    </source>
</evidence>
<protein>
    <recommendedName>
        <fullName evidence="13">Rod shape-determining protein RodA</fullName>
    </recommendedName>
</protein>
<evidence type="ECO:0000256" key="7">
    <source>
        <dbReference type="ARBA" id="ARBA00022984"/>
    </source>
</evidence>
<dbReference type="EMBL" id="UINC01003288">
    <property type="protein sequence ID" value="SVA05003.1"/>
    <property type="molecule type" value="Genomic_DNA"/>
</dbReference>
<feature type="transmembrane region" description="Helical" evidence="11">
    <location>
        <begin position="191"/>
        <end position="207"/>
    </location>
</feature>
<feature type="transmembrane region" description="Helical" evidence="11">
    <location>
        <begin position="168"/>
        <end position="184"/>
    </location>
</feature>
<evidence type="ECO:0000256" key="11">
    <source>
        <dbReference type="SAM" id="Phobius"/>
    </source>
</evidence>
<proteinExistence type="inferred from homology"/>
<feature type="transmembrane region" description="Helical" evidence="11">
    <location>
        <begin position="270"/>
        <end position="296"/>
    </location>
</feature>
<keyword evidence="3" id="KW-0328">Glycosyltransferase</keyword>
<organism evidence="12">
    <name type="scientific">marine metagenome</name>
    <dbReference type="NCBI Taxonomy" id="408172"/>
    <lineage>
        <taxon>unclassified sequences</taxon>
        <taxon>metagenomes</taxon>
        <taxon>ecological metagenomes</taxon>
    </lineage>
</organism>
<evidence type="ECO:0000256" key="6">
    <source>
        <dbReference type="ARBA" id="ARBA00022960"/>
    </source>
</evidence>
<dbReference type="GO" id="GO:0009252">
    <property type="term" value="P:peptidoglycan biosynthetic process"/>
    <property type="evidence" value="ECO:0007669"/>
    <property type="project" value="UniProtKB-KW"/>
</dbReference>
<evidence type="ECO:0000256" key="10">
    <source>
        <dbReference type="ARBA" id="ARBA00023316"/>
    </source>
</evidence>
<gene>
    <name evidence="12" type="ORF">METZ01_LOCUS57857</name>
</gene>
<comment type="subcellular location">
    <subcellularLocation>
        <location evidence="1">Membrane</location>
        <topology evidence="1">Multi-pass membrane protein</topology>
    </subcellularLocation>
</comment>
<dbReference type="PANTHER" id="PTHR30474">
    <property type="entry name" value="CELL CYCLE PROTEIN"/>
    <property type="match status" value="1"/>
</dbReference>
<dbReference type="HAMAP" id="MF_02079">
    <property type="entry name" value="PGT_RodA"/>
    <property type="match status" value="1"/>
</dbReference>
<evidence type="ECO:0000313" key="12">
    <source>
        <dbReference type="EMBL" id="SVA05003.1"/>
    </source>
</evidence>
<dbReference type="InterPro" id="IPR011923">
    <property type="entry name" value="RodA/MrdB"/>
</dbReference>
<feature type="transmembrane region" description="Helical" evidence="11">
    <location>
        <begin position="27"/>
        <end position="47"/>
    </location>
</feature>
<dbReference type="InterPro" id="IPR018365">
    <property type="entry name" value="Cell_cycle_FtsW-rel_CS"/>
</dbReference>
<dbReference type="AlphaFoldDB" id="A0A381SUH5"/>